<dbReference type="Pfam" id="PF13098">
    <property type="entry name" value="Thioredoxin_2"/>
    <property type="match status" value="1"/>
</dbReference>
<feature type="domain" description="Thioredoxin-like fold" evidence="9">
    <location>
        <begin position="110"/>
        <end position="234"/>
    </location>
</feature>
<keyword evidence="3 7" id="KW-0732">Signal</keyword>
<dbReference type="RefSeq" id="WP_157398134.1">
    <property type="nucleotide sequence ID" value="NZ_WSEL01000003.1"/>
</dbReference>
<evidence type="ECO:0000256" key="2">
    <source>
        <dbReference type="ARBA" id="ARBA00009813"/>
    </source>
</evidence>
<dbReference type="CDD" id="cd03020">
    <property type="entry name" value="DsbA_DsbC_DsbG"/>
    <property type="match status" value="1"/>
</dbReference>
<gene>
    <name evidence="10" type="ORF">GON04_12265</name>
</gene>
<dbReference type="Pfam" id="PF10411">
    <property type="entry name" value="DsbC_N"/>
    <property type="match status" value="1"/>
</dbReference>
<dbReference type="InterPro" id="IPR051470">
    <property type="entry name" value="Thiol:disulfide_interchange"/>
</dbReference>
<proteinExistence type="inferred from homology"/>
<evidence type="ECO:0000256" key="1">
    <source>
        <dbReference type="ARBA" id="ARBA00004418"/>
    </source>
</evidence>
<dbReference type="EMBL" id="WSEL01000003">
    <property type="protein sequence ID" value="MVQ30229.1"/>
    <property type="molecule type" value="Genomic_DNA"/>
</dbReference>
<dbReference type="PROSITE" id="PS00194">
    <property type="entry name" value="THIOREDOXIN_1"/>
    <property type="match status" value="1"/>
</dbReference>
<dbReference type="InterPro" id="IPR009094">
    <property type="entry name" value="DiS-bond_isomerase_DsbC/G_N_sf"/>
</dbReference>
<name>A0A6N8ITE4_9BURK</name>
<feature type="chain" id="PRO_5027143116" description="Thiol:disulfide interchange protein" evidence="7">
    <location>
        <begin position="22"/>
        <end position="238"/>
    </location>
</feature>
<evidence type="ECO:0000313" key="10">
    <source>
        <dbReference type="EMBL" id="MVQ30229.1"/>
    </source>
</evidence>
<evidence type="ECO:0000313" key="11">
    <source>
        <dbReference type="Proteomes" id="UP000469385"/>
    </source>
</evidence>
<dbReference type="InterPro" id="IPR017937">
    <property type="entry name" value="Thioredoxin_CS"/>
</dbReference>
<keyword evidence="6 7" id="KW-0676">Redox-active center</keyword>
<reference evidence="10 11" key="1">
    <citation type="submission" date="2019-12" db="EMBL/GenBank/DDBJ databases">
        <authorList>
            <person name="Huq M.A."/>
        </authorList>
    </citation>
    <scope>NUCLEOTIDE SEQUENCE [LARGE SCALE GENOMIC DNA]</scope>
    <source>
        <strain evidence="10 11">MAH-25</strain>
    </source>
</reference>
<dbReference type="AlphaFoldDB" id="A0A6N8ITE4"/>
<dbReference type="SUPFAM" id="SSF54423">
    <property type="entry name" value="DsbC/DsbG N-terminal domain-like"/>
    <property type="match status" value="1"/>
</dbReference>
<dbReference type="InterPro" id="IPR033954">
    <property type="entry name" value="DiS-bond_Isoase_DsbC/G"/>
</dbReference>
<evidence type="ECO:0000256" key="5">
    <source>
        <dbReference type="ARBA" id="ARBA00023157"/>
    </source>
</evidence>
<organism evidence="10 11">
    <name type="scientific">Ramlibacter pinisoli</name>
    <dbReference type="NCBI Taxonomy" id="2682844"/>
    <lineage>
        <taxon>Bacteria</taxon>
        <taxon>Pseudomonadati</taxon>
        <taxon>Pseudomonadota</taxon>
        <taxon>Betaproteobacteria</taxon>
        <taxon>Burkholderiales</taxon>
        <taxon>Comamonadaceae</taxon>
        <taxon>Ramlibacter</taxon>
    </lineage>
</organism>
<comment type="similarity">
    <text evidence="2 7">Belongs to the thioredoxin family. DsbC subfamily.</text>
</comment>
<evidence type="ECO:0000256" key="3">
    <source>
        <dbReference type="ARBA" id="ARBA00022729"/>
    </source>
</evidence>
<keyword evidence="4 7" id="KW-0574">Periplasm</keyword>
<dbReference type="Proteomes" id="UP000469385">
    <property type="component" value="Unassembled WGS sequence"/>
</dbReference>
<evidence type="ECO:0000256" key="7">
    <source>
        <dbReference type="RuleBase" id="RU364038"/>
    </source>
</evidence>
<comment type="caution">
    <text evidence="10">The sequence shown here is derived from an EMBL/GenBank/DDBJ whole genome shotgun (WGS) entry which is preliminary data.</text>
</comment>
<dbReference type="Gene3D" id="3.10.450.70">
    <property type="entry name" value="Disulphide bond isomerase, DsbC/G, N-terminal"/>
    <property type="match status" value="1"/>
</dbReference>
<accession>A0A6N8ITE4</accession>
<evidence type="ECO:0000256" key="4">
    <source>
        <dbReference type="ARBA" id="ARBA00022764"/>
    </source>
</evidence>
<dbReference type="PANTHER" id="PTHR35272:SF3">
    <property type="entry name" value="THIOL:DISULFIDE INTERCHANGE PROTEIN DSBC"/>
    <property type="match status" value="1"/>
</dbReference>
<dbReference type="Gene3D" id="3.40.30.10">
    <property type="entry name" value="Glutaredoxin"/>
    <property type="match status" value="1"/>
</dbReference>
<protein>
    <recommendedName>
        <fullName evidence="7">Thiol:disulfide interchange protein</fullName>
    </recommendedName>
</protein>
<evidence type="ECO:0000259" key="8">
    <source>
        <dbReference type="Pfam" id="PF10411"/>
    </source>
</evidence>
<dbReference type="GO" id="GO:0042597">
    <property type="term" value="C:periplasmic space"/>
    <property type="evidence" value="ECO:0007669"/>
    <property type="project" value="UniProtKB-SubCell"/>
</dbReference>
<sequence length="238" mass="26555">MTRTKTAWLAALLLASLGAAAQEATIRKNLAERVPQMGKVDEVTKSPMPGIYEVRVGTDLYYTDAEGNYVVHGQMVDTKQRRNLTQERIEKLTAIDFETLPFKDAFTIVRGNGKRKVALFEDPNCGYCKRFERDLQKVDNVTIHVFLYPILGDDSVVKSRNIWCTRDAGKTWTDWMVRDKATPAAPATGCDASALDRNRELGRRFQITGTPTLVFTDGRRVPGAIGASDVEKLLAEAK</sequence>
<comment type="subcellular location">
    <subcellularLocation>
        <location evidence="1 7">Periplasm</location>
    </subcellularLocation>
</comment>
<keyword evidence="5" id="KW-1015">Disulfide bond</keyword>
<feature type="domain" description="Disulphide bond isomerase DsbC/G N-terminal" evidence="8">
    <location>
        <begin position="19"/>
        <end position="86"/>
    </location>
</feature>
<dbReference type="InterPro" id="IPR012336">
    <property type="entry name" value="Thioredoxin-like_fold"/>
</dbReference>
<dbReference type="SUPFAM" id="SSF52833">
    <property type="entry name" value="Thioredoxin-like"/>
    <property type="match status" value="1"/>
</dbReference>
<feature type="signal peptide" evidence="7">
    <location>
        <begin position="1"/>
        <end position="21"/>
    </location>
</feature>
<dbReference type="InterPro" id="IPR018950">
    <property type="entry name" value="DiS-bond_isomerase_DsbC/G_N"/>
</dbReference>
<comment type="function">
    <text evidence="7">Required for disulfide bond formation in some periplasmic proteins. Acts by transferring its disulfide bond to other proteins and is reduced in the process.</text>
</comment>
<evidence type="ECO:0000259" key="9">
    <source>
        <dbReference type="Pfam" id="PF13098"/>
    </source>
</evidence>
<keyword evidence="11" id="KW-1185">Reference proteome</keyword>
<dbReference type="PANTHER" id="PTHR35272">
    <property type="entry name" value="THIOL:DISULFIDE INTERCHANGE PROTEIN DSBC-RELATED"/>
    <property type="match status" value="1"/>
</dbReference>
<dbReference type="InterPro" id="IPR036249">
    <property type="entry name" value="Thioredoxin-like_sf"/>
</dbReference>
<evidence type="ECO:0000256" key="6">
    <source>
        <dbReference type="ARBA" id="ARBA00023284"/>
    </source>
</evidence>